<dbReference type="EMBL" id="JADINB010000086">
    <property type="protein sequence ID" value="MBO8429065.1"/>
    <property type="molecule type" value="Genomic_DNA"/>
</dbReference>
<reference evidence="13" key="1">
    <citation type="submission" date="2020-10" db="EMBL/GenBank/DDBJ databases">
        <authorList>
            <person name="Gilroy R."/>
        </authorList>
    </citation>
    <scope>NUCLEOTIDE SEQUENCE</scope>
    <source>
        <strain evidence="13">15467</strain>
    </source>
</reference>
<dbReference type="Pfam" id="PF00571">
    <property type="entry name" value="CBS"/>
    <property type="match status" value="1"/>
</dbReference>
<keyword evidence="3 9" id="KW-0812">Transmembrane</keyword>
<feature type="domain" description="CBS" evidence="11">
    <location>
        <begin position="275"/>
        <end position="338"/>
    </location>
</feature>
<accession>A0A9D9GVU6</accession>
<evidence type="ECO:0000259" key="11">
    <source>
        <dbReference type="PROSITE" id="PS51371"/>
    </source>
</evidence>
<keyword evidence="4" id="KW-0677">Repeat</keyword>
<evidence type="ECO:0000256" key="1">
    <source>
        <dbReference type="ARBA" id="ARBA00004651"/>
    </source>
</evidence>
<dbReference type="InterPro" id="IPR002550">
    <property type="entry name" value="CNNM"/>
</dbReference>
<proteinExistence type="predicted"/>
<gene>
    <name evidence="13" type="ORF">IAC68_03915</name>
</gene>
<dbReference type="InterPro" id="IPR036318">
    <property type="entry name" value="FAD-bd_PCMH-like_sf"/>
</dbReference>
<dbReference type="AlphaFoldDB" id="A0A9D9GVU6"/>
<feature type="transmembrane region" description="Helical" evidence="10">
    <location>
        <begin position="100"/>
        <end position="120"/>
    </location>
</feature>
<dbReference type="InterPro" id="IPR044751">
    <property type="entry name" value="Ion_transp-like_CBS"/>
</dbReference>
<dbReference type="PANTHER" id="PTHR43099">
    <property type="entry name" value="UPF0053 PROTEIN YRKA"/>
    <property type="match status" value="1"/>
</dbReference>
<evidence type="ECO:0000256" key="7">
    <source>
        <dbReference type="ARBA" id="ARBA00023136"/>
    </source>
</evidence>
<name>A0A9D9GVU6_9BACT</name>
<comment type="caution">
    <text evidence="13">The sequence shown here is derived from an EMBL/GenBank/DDBJ whole genome shotgun (WGS) entry which is preliminary data.</text>
</comment>
<evidence type="ECO:0000256" key="2">
    <source>
        <dbReference type="ARBA" id="ARBA00022475"/>
    </source>
</evidence>
<feature type="transmembrane region" description="Helical" evidence="10">
    <location>
        <begin position="6"/>
        <end position="27"/>
    </location>
</feature>
<feature type="transmembrane region" description="Helical" evidence="10">
    <location>
        <begin position="56"/>
        <end position="80"/>
    </location>
</feature>
<dbReference type="PANTHER" id="PTHR43099:SF5">
    <property type="entry name" value="HLYC_CORC FAMILY TRANSPORTER"/>
    <property type="match status" value="1"/>
</dbReference>
<evidence type="ECO:0000313" key="14">
    <source>
        <dbReference type="Proteomes" id="UP000823635"/>
    </source>
</evidence>
<evidence type="ECO:0000256" key="3">
    <source>
        <dbReference type="ARBA" id="ARBA00022692"/>
    </source>
</evidence>
<keyword evidence="6 8" id="KW-0129">CBS domain</keyword>
<feature type="transmembrane region" description="Helical" evidence="10">
    <location>
        <begin position="141"/>
        <end position="165"/>
    </location>
</feature>
<dbReference type="Proteomes" id="UP000823635">
    <property type="component" value="Unassembled WGS sequence"/>
</dbReference>
<keyword evidence="2" id="KW-1003">Cell membrane</keyword>
<evidence type="ECO:0000256" key="6">
    <source>
        <dbReference type="ARBA" id="ARBA00023122"/>
    </source>
</evidence>
<evidence type="ECO:0000256" key="8">
    <source>
        <dbReference type="PROSITE-ProRule" id="PRU00703"/>
    </source>
</evidence>
<evidence type="ECO:0000256" key="4">
    <source>
        <dbReference type="ARBA" id="ARBA00022737"/>
    </source>
</evidence>
<dbReference type="Gene3D" id="3.10.580.10">
    <property type="entry name" value="CBS-domain"/>
    <property type="match status" value="1"/>
</dbReference>
<dbReference type="InterPro" id="IPR005170">
    <property type="entry name" value="Transptr-assoc_dom"/>
</dbReference>
<evidence type="ECO:0000256" key="9">
    <source>
        <dbReference type="PROSITE-ProRule" id="PRU01193"/>
    </source>
</evidence>
<dbReference type="Pfam" id="PF03471">
    <property type="entry name" value="CorC_HlyC"/>
    <property type="match status" value="1"/>
</dbReference>
<dbReference type="GO" id="GO:0005886">
    <property type="term" value="C:plasma membrane"/>
    <property type="evidence" value="ECO:0007669"/>
    <property type="project" value="UniProtKB-SubCell"/>
</dbReference>
<dbReference type="PROSITE" id="PS51846">
    <property type="entry name" value="CNNM"/>
    <property type="match status" value="1"/>
</dbReference>
<dbReference type="SMART" id="SM00116">
    <property type="entry name" value="CBS"/>
    <property type="match status" value="2"/>
</dbReference>
<evidence type="ECO:0000313" key="13">
    <source>
        <dbReference type="EMBL" id="MBO8429065.1"/>
    </source>
</evidence>
<dbReference type="GO" id="GO:0050660">
    <property type="term" value="F:flavin adenine dinucleotide binding"/>
    <property type="evidence" value="ECO:0007669"/>
    <property type="project" value="InterPro"/>
</dbReference>
<dbReference type="CDD" id="cd04590">
    <property type="entry name" value="CBS_pair_CorC_HlyC_assoc"/>
    <property type="match status" value="1"/>
</dbReference>
<organism evidence="13 14">
    <name type="scientific">Candidatus Egerieousia excrementavium</name>
    <dbReference type="NCBI Taxonomy" id="2840778"/>
    <lineage>
        <taxon>Bacteria</taxon>
        <taxon>Pseudomonadati</taxon>
        <taxon>Bacteroidota</taxon>
        <taxon>Bacteroidia</taxon>
        <taxon>Bacteroidales</taxon>
        <taxon>Candidatus Egerieousia</taxon>
    </lineage>
</organism>
<feature type="domain" description="CNNM transmembrane" evidence="12">
    <location>
        <begin position="1"/>
        <end position="196"/>
    </location>
</feature>
<dbReference type="PROSITE" id="PS51371">
    <property type="entry name" value="CBS"/>
    <property type="match status" value="1"/>
</dbReference>
<reference evidence="13" key="2">
    <citation type="journal article" date="2021" name="PeerJ">
        <title>Extensive microbial diversity within the chicken gut microbiome revealed by metagenomics and culture.</title>
        <authorList>
            <person name="Gilroy R."/>
            <person name="Ravi A."/>
            <person name="Getino M."/>
            <person name="Pursley I."/>
            <person name="Horton D.L."/>
            <person name="Alikhan N.F."/>
            <person name="Baker D."/>
            <person name="Gharbi K."/>
            <person name="Hall N."/>
            <person name="Watson M."/>
            <person name="Adriaenssens E.M."/>
            <person name="Foster-Nyarko E."/>
            <person name="Jarju S."/>
            <person name="Secka A."/>
            <person name="Antonio M."/>
            <person name="Oren A."/>
            <person name="Chaudhuri R.R."/>
            <person name="La Ragione R."/>
            <person name="Hildebrand F."/>
            <person name="Pallen M.J."/>
        </authorList>
    </citation>
    <scope>NUCLEOTIDE SEQUENCE</scope>
    <source>
        <strain evidence="13">15467</strain>
    </source>
</reference>
<evidence type="ECO:0000256" key="10">
    <source>
        <dbReference type="SAM" id="Phobius"/>
    </source>
</evidence>
<keyword evidence="7 9" id="KW-0472">Membrane</keyword>
<dbReference type="Pfam" id="PF01595">
    <property type="entry name" value="CNNM"/>
    <property type="match status" value="1"/>
</dbReference>
<dbReference type="SUPFAM" id="SSF54631">
    <property type="entry name" value="CBS-domain pair"/>
    <property type="match status" value="1"/>
</dbReference>
<comment type="subcellular location">
    <subcellularLocation>
        <location evidence="1">Cell membrane</location>
        <topology evidence="1">Multi-pass membrane protein</topology>
    </subcellularLocation>
</comment>
<dbReference type="InterPro" id="IPR051676">
    <property type="entry name" value="UPF0053_domain"/>
</dbReference>
<dbReference type="SMART" id="SM01091">
    <property type="entry name" value="CorC_HlyC"/>
    <property type="match status" value="1"/>
</dbReference>
<dbReference type="SUPFAM" id="SSF56176">
    <property type="entry name" value="FAD-binding/transporter-associated domain-like"/>
    <property type="match status" value="1"/>
</dbReference>
<protein>
    <submittedName>
        <fullName evidence="13">HlyC/CorC family transporter</fullName>
    </submittedName>
</protein>
<dbReference type="InterPro" id="IPR000644">
    <property type="entry name" value="CBS_dom"/>
</dbReference>
<sequence>MNELIIILILILLNGILAMSEIALVSARKSSLSNDIKRGSKTAKTALKLAEEPDRFLSTIQIGITVIGILTGIFSGNVLADDFAAILVNWGVSENIAHSLGQAIIVVFVTYLTLIFGELVPKRIGMSVAEKAAKVVSKPMYFLSVIASPFVWILAKSTSGIMRLLHINSQESKVTEDEIKSLIEEGTKDGEVQEVEQDIVERVFLMGDLKVSSIMTHRSDVVALDIDMTNEQIKEVVSNDAFSAYPVIDGSFDNIKGVAMLKNFVFELDREDFNISQVLVSPLAFHENMSVYKALESMREQKVSNAFIYDEFGTMQGIVTLKDILEGLVGSLDNVHEEPEIIKRQDGEGWLVDGQCPFYNFLTYFNKEDLYNPDETDYNTVGGLVLELLEHIPHSGEKMEWNDFSFEIMDMDGVRIDKILVKILKKEQPAE</sequence>
<evidence type="ECO:0000259" key="12">
    <source>
        <dbReference type="PROSITE" id="PS51846"/>
    </source>
</evidence>
<dbReference type="InterPro" id="IPR016169">
    <property type="entry name" value="FAD-bd_PCMH_sub2"/>
</dbReference>
<evidence type="ECO:0000256" key="5">
    <source>
        <dbReference type="ARBA" id="ARBA00022989"/>
    </source>
</evidence>
<dbReference type="InterPro" id="IPR046342">
    <property type="entry name" value="CBS_dom_sf"/>
</dbReference>
<dbReference type="Gene3D" id="3.30.465.10">
    <property type="match status" value="1"/>
</dbReference>
<keyword evidence="5 9" id="KW-1133">Transmembrane helix</keyword>